<comment type="caution">
    <text evidence="2">The sequence shown here is derived from an EMBL/GenBank/DDBJ whole genome shotgun (WGS) entry which is preliminary data.</text>
</comment>
<reference evidence="2 3" key="1">
    <citation type="submission" date="2019-10" db="EMBL/GenBank/DDBJ databases">
        <title>Assembly and Annotation for the nematode Trichostrongylus colubriformis.</title>
        <authorList>
            <person name="Martin J."/>
        </authorList>
    </citation>
    <scope>NUCLEOTIDE SEQUENCE [LARGE SCALE GENOMIC DNA]</scope>
    <source>
        <strain evidence="2">G859</strain>
        <tissue evidence="2">Whole worm</tissue>
    </source>
</reference>
<dbReference type="AlphaFoldDB" id="A0AAN8GC14"/>
<feature type="region of interest" description="Disordered" evidence="1">
    <location>
        <begin position="1"/>
        <end position="30"/>
    </location>
</feature>
<keyword evidence="3" id="KW-1185">Reference proteome</keyword>
<dbReference type="EMBL" id="WIXE01005950">
    <property type="protein sequence ID" value="KAK5981728.1"/>
    <property type="molecule type" value="Genomic_DNA"/>
</dbReference>
<evidence type="ECO:0000256" key="1">
    <source>
        <dbReference type="SAM" id="MobiDB-lite"/>
    </source>
</evidence>
<name>A0AAN8GC14_TRICO</name>
<accession>A0AAN8GC14</accession>
<organism evidence="2 3">
    <name type="scientific">Trichostrongylus colubriformis</name>
    <name type="common">Black scour worm</name>
    <dbReference type="NCBI Taxonomy" id="6319"/>
    <lineage>
        <taxon>Eukaryota</taxon>
        <taxon>Metazoa</taxon>
        <taxon>Ecdysozoa</taxon>
        <taxon>Nematoda</taxon>
        <taxon>Chromadorea</taxon>
        <taxon>Rhabditida</taxon>
        <taxon>Rhabditina</taxon>
        <taxon>Rhabditomorpha</taxon>
        <taxon>Strongyloidea</taxon>
        <taxon>Trichostrongylidae</taxon>
        <taxon>Trichostrongylus</taxon>
    </lineage>
</organism>
<dbReference type="Proteomes" id="UP001331761">
    <property type="component" value="Unassembled WGS sequence"/>
</dbReference>
<gene>
    <name evidence="2" type="ORF">GCK32_003684</name>
</gene>
<evidence type="ECO:0000313" key="2">
    <source>
        <dbReference type="EMBL" id="KAK5981728.1"/>
    </source>
</evidence>
<protein>
    <submittedName>
        <fullName evidence="2">Uncharacterized protein</fullName>
    </submittedName>
</protein>
<proteinExistence type="predicted"/>
<evidence type="ECO:0000313" key="3">
    <source>
        <dbReference type="Proteomes" id="UP001331761"/>
    </source>
</evidence>
<sequence>MNAPSQDQLQRALLTPDRTTPYNRDVDYRPINSDPVGAGFDLGRPYLPTSSSTRFTNYQPNYLPSAQLPYRQLQPQISYLNYNRYPSDYGAIRSEQYYWPSYQQRLPYRMYQEVQPSSQWYWSSAQPQLQPQRQQYYWAYPYGRVYGQK</sequence>